<evidence type="ECO:0000313" key="1">
    <source>
        <dbReference type="Proteomes" id="UP000095286"/>
    </source>
</evidence>
<name>A0AC35TZ17_9BILA</name>
<proteinExistence type="predicted"/>
<sequence>MIYNELRKYYFGETGNTKNRHKEHSTDVFIAKLNKRRLSEREAAMDEDFGDTCFKHAVDLEMLFDNKEDFIKKVVYDKSFGEKGVIVLKKPQFTNPDSGKPSLEEVLLMFQEMNDEVADLILGEFFGTIMIF</sequence>
<organism evidence="1 2">
    <name type="scientific">Rhabditophanes sp. KR3021</name>
    <dbReference type="NCBI Taxonomy" id="114890"/>
    <lineage>
        <taxon>Eukaryota</taxon>
        <taxon>Metazoa</taxon>
        <taxon>Ecdysozoa</taxon>
        <taxon>Nematoda</taxon>
        <taxon>Chromadorea</taxon>
        <taxon>Rhabditida</taxon>
        <taxon>Tylenchina</taxon>
        <taxon>Panagrolaimomorpha</taxon>
        <taxon>Strongyloidoidea</taxon>
        <taxon>Alloionematidae</taxon>
        <taxon>Rhabditophanes</taxon>
    </lineage>
</organism>
<evidence type="ECO:0000313" key="2">
    <source>
        <dbReference type="WBParaSite" id="RSKR_0000566266.1"/>
    </source>
</evidence>
<dbReference type="Proteomes" id="UP000095286">
    <property type="component" value="Unplaced"/>
</dbReference>
<accession>A0AC35TZ17</accession>
<dbReference type="WBParaSite" id="RSKR_0000566266.1">
    <property type="protein sequence ID" value="RSKR_0000566266.1"/>
    <property type="gene ID" value="RSKR_0000566266"/>
</dbReference>
<protein>
    <submittedName>
        <fullName evidence="2">DUF4942 domain-containing protein</fullName>
    </submittedName>
</protein>
<reference evidence="2" key="1">
    <citation type="submission" date="2016-11" db="UniProtKB">
        <authorList>
            <consortium name="WormBaseParasite"/>
        </authorList>
    </citation>
    <scope>IDENTIFICATION</scope>
    <source>
        <strain evidence="2">KR3021</strain>
    </source>
</reference>